<feature type="compositionally biased region" description="Low complexity" evidence="4">
    <location>
        <begin position="1605"/>
        <end position="1629"/>
    </location>
</feature>
<feature type="repeat" description="TPR" evidence="3">
    <location>
        <begin position="85"/>
        <end position="118"/>
    </location>
</feature>
<feature type="compositionally biased region" description="Basic and acidic residues" evidence="4">
    <location>
        <begin position="1125"/>
        <end position="1148"/>
    </location>
</feature>
<dbReference type="SMART" id="SM00028">
    <property type="entry name" value="TPR"/>
    <property type="match status" value="3"/>
</dbReference>
<feature type="compositionally biased region" description="Polar residues" evidence="4">
    <location>
        <begin position="1201"/>
        <end position="1225"/>
    </location>
</feature>
<name>A0A8C9EMY8_PAVCR</name>
<evidence type="ECO:0000313" key="5">
    <source>
        <dbReference type="Ensembl" id="ENSPSTP00000002990.1"/>
    </source>
</evidence>
<feature type="compositionally biased region" description="Low complexity" evidence="4">
    <location>
        <begin position="1156"/>
        <end position="1173"/>
    </location>
</feature>
<accession>A0A8C9EMY8</accession>
<keyword evidence="6" id="KW-1185">Reference proteome</keyword>
<proteinExistence type="predicted"/>
<protein>
    <recommendedName>
        <fullName evidence="7">Calcineurin binding protein 1</fullName>
    </recommendedName>
</protein>
<evidence type="ECO:0000256" key="3">
    <source>
        <dbReference type="PROSITE-ProRule" id="PRU00339"/>
    </source>
</evidence>
<comment type="subcellular location">
    <subcellularLocation>
        <location evidence="1">Nucleus</location>
    </subcellularLocation>
</comment>
<feature type="compositionally biased region" description="Polar residues" evidence="4">
    <location>
        <begin position="1478"/>
        <end position="1500"/>
    </location>
</feature>
<dbReference type="PANTHER" id="PTHR15502:SF7">
    <property type="entry name" value="CALCINEURIN-BINDING PROTEIN CABIN-1"/>
    <property type="match status" value="1"/>
</dbReference>
<evidence type="ECO:0000256" key="1">
    <source>
        <dbReference type="ARBA" id="ARBA00004123"/>
    </source>
</evidence>
<dbReference type="PANTHER" id="PTHR15502">
    <property type="entry name" value="CALCINEURIN-BINDING PROTEIN CABIN 1-RELATED"/>
    <property type="match status" value="1"/>
</dbReference>
<sequence length="1863" mass="209939">ANSVSLVDFLYSLEGDHVDSAKALSIFMEIGAVLSGDEKEGLKHPGLMLKYSTYKNLAQLAAQRDDLETAMEFYLEAVMLDSTDVNLWYKIGRVAIKLIRLPLARHAFEEGLRCNPDHWPCLDNLITILYTLSDYPTCLYFICKALEKDCLYSKGLVLKEKIFEEQPLLRKDSLRMFLKWWKCLGEALLAMYHHLTTCDPPRPSLGKRIDLSEYRDPVQHLVLSPTSTPVSVIQPTPVSTTAVVTVPEPVLAYTPVTPNFPSHSQNSLEPGATVGDISAGDKSKKGVKRRRITEDSGETAKRRSARVRNTKCKKEEKVDFQELLVKFLPSRLRKLDPEEEEDPFNNYEVQSEIKEENFQHVGPHRMSFDSTTFMESEKQDVHEFLLDNLNNGGILELMMRYLKVISQKFLVKWPPGLSEVVLSIYTSWRKHSTSLPNPLLRDSSNQHIKVMYFCNISSCVLLCICVFSCIHPFSNKLKCVLGCIASCHVKFKKLVLRSYAIKITVLMLIDKNLKSLERCQSLEEIQRLYEAGDYAAVVHLLRPTLCFSGRVKHLEFVTSIPERPAQLLLLQDSLLKLKDYKQCFECSEVALNEASQQMMNMTAASAKEEWVATITQLLIGIDSSLSSDNSILKESSITSSLVRLTTNLIQIIDCSMAVQEEPKEPYVSSVLPWIILHRIIQHEEDAFRSLCCQQQQNQGEGVNPDTPMLPSSLMLLNTAHEYLGRRSWCCNSDGALLKFYVQVLEKELAASTSEDTHPYKEELETALEQCFYCLYGFPSKKSKARYLEEHSVQQVDLTWEDALFMFEYFKPKTLPEFDSYKTSTVSADLANLLKKTATIVPRTDKPMLSLDTVSAYIEGTCSKAPSLPDGADYSPPVVTELYYLLADYHFKNKEQSKAIKFYMHDICICPNRFDSWAGMALARASRIQDKLNSNELKSDGPIWKHSTPVLNCFKRALEIDSSNLSLWIEYGTISYALHSFASRQLKQWKSELPPEVVQQMEERRDSMLETAKLCFTSASRCEGDGDEEEWLIHYMLGKIAEKQKQPPVVYLLHYKQAGHYLHEEAARYPKKIHYHNPPELAMEALEVYFRLHASILKLVGKPDSGVDAEILVSFMKEASEGPFARGEEKNTPKAAEKEKACMVDEDSHSSAGTVPGPGTSLPSSSGPGLTSPPYTATPVDHDYVKCKKPCQQATPDERSQDSTAAVLSDSSSTQDMFNEPASSQDSLRKPYTEKRISTACADALMPSKEILGSTEEKRKSEELLEGSESYHAVEPAGQKVLVDPQPASGNPPKAAIPPPSQWDWKKKAETCGDGSEFPQGLPADLEEQRKFLTEQCVASFCLCLSRFPQHYKSLYRLAYLYTYSKTHKNLQWARDVLLGSGVPWQQLKHMPAQGLFCERNKTNFFNGIWRIPVDEIDRPGSFASHMNRSIVLLLNVLSQLKDYNTLLKVSSMLQRTPDQGKYDTFILICCCLNSVLSEPGSSKSSNLASGRMTTDVSNKASAEEGKDVLPKKPVLSDGVVHSTENGVKEGTQGQIPNAMDILEHEDKNAKEIRELPRPGSVEPMDFDGYSNDPEKIDSSCKRSEPDRLQSGRNSKERAPESRTAELSLEELSISSKQQQQATKVQAVPTEEPVQRSSRKRKLLEDVESGKTLLLDAYRVWQQGQKVMAYDLGKIEKIMSETYMLIKQVDEEVALEQAVKFCQVHMGASAQKQVSSVNCPVFNFTQSFYNSEMKNKRKTHNNSCLLICELSFINKEEEELEVPLEGLGFQQQESRLCQQMKMATVAPSPEPVCWQVESVTSTNSGHQYILSLSFWDQSAILSAQSAANVKKESLCQPALEILETSSQESSLESDTDEDDDYMDI</sequence>
<feature type="region of interest" description="Disordered" evidence="4">
    <location>
        <begin position="1122"/>
        <end position="1231"/>
    </location>
</feature>
<evidence type="ECO:0000313" key="6">
    <source>
        <dbReference type="Proteomes" id="UP000694428"/>
    </source>
</evidence>
<reference evidence="5" key="1">
    <citation type="submission" date="2025-08" db="UniProtKB">
        <authorList>
            <consortium name="Ensembl"/>
        </authorList>
    </citation>
    <scope>IDENTIFICATION</scope>
</reference>
<dbReference type="PROSITE" id="PS50005">
    <property type="entry name" value="TPR"/>
    <property type="match status" value="2"/>
</dbReference>
<dbReference type="GO" id="GO:0006325">
    <property type="term" value="P:chromatin organization"/>
    <property type="evidence" value="ECO:0007669"/>
    <property type="project" value="InterPro"/>
</dbReference>
<feature type="region of interest" description="Disordered" evidence="4">
    <location>
        <begin position="1478"/>
        <end position="1539"/>
    </location>
</feature>
<dbReference type="InterPro" id="IPR033053">
    <property type="entry name" value="Hir3/CABIN1"/>
</dbReference>
<organism evidence="5 6">
    <name type="scientific">Pavo cristatus</name>
    <name type="common">Indian peafowl</name>
    <name type="synonym">Blue peafowl</name>
    <dbReference type="NCBI Taxonomy" id="9049"/>
    <lineage>
        <taxon>Eukaryota</taxon>
        <taxon>Metazoa</taxon>
        <taxon>Chordata</taxon>
        <taxon>Craniata</taxon>
        <taxon>Vertebrata</taxon>
        <taxon>Euteleostomi</taxon>
        <taxon>Archelosauria</taxon>
        <taxon>Archosauria</taxon>
        <taxon>Dinosauria</taxon>
        <taxon>Saurischia</taxon>
        <taxon>Theropoda</taxon>
        <taxon>Coelurosauria</taxon>
        <taxon>Aves</taxon>
        <taxon>Neognathae</taxon>
        <taxon>Galloanserae</taxon>
        <taxon>Galliformes</taxon>
        <taxon>Phasianidae</taxon>
        <taxon>Phasianinae</taxon>
        <taxon>Pavo</taxon>
    </lineage>
</organism>
<evidence type="ECO:0000256" key="4">
    <source>
        <dbReference type="SAM" id="MobiDB-lite"/>
    </source>
</evidence>
<feature type="region of interest" description="Disordered" evidence="4">
    <location>
        <begin position="1281"/>
        <end position="1302"/>
    </location>
</feature>
<feature type="region of interest" description="Disordered" evidence="4">
    <location>
        <begin position="1247"/>
        <end position="1267"/>
    </location>
</feature>
<feature type="repeat" description="TPR" evidence="3">
    <location>
        <begin position="51"/>
        <end position="84"/>
    </location>
</feature>
<keyword evidence="2" id="KW-0539">Nucleus</keyword>
<dbReference type="SUPFAM" id="SSF48452">
    <property type="entry name" value="TPR-like"/>
    <property type="match status" value="2"/>
</dbReference>
<feature type="region of interest" description="Disordered" evidence="4">
    <location>
        <begin position="1554"/>
        <end position="1641"/>
    </location>
</feature>
<feature type="region of interest" description="Disordered" evidence="4">
    <location>
        <begin position="261"/>
        <end position="310"/>
    </location>
</feature>
<dbReference type="FunFam" id="1.25.40.10:FF:000076">
    <property type="entry name" value="calcineurin-binding protein cabin-1 isoform X1"/>
    <property type="match status" value="1"/>
</dbReference>
<feature type="region of interest" description="Disordered" evidence="4">
    <location>
        <begin position="1843"/>
        <end position="1863"/>
    </location>
</feature>
<keyword evidence="3" id="KW-0802">TPR repeat</keyword>
<feature type="compositionally biased region" description="Acidic residues" evidence="4">
    <location>
        <begin position="1850"/>
        <end position="1863"/>
    </location>
</feature>
<dbReference type="GO" id="GO:0005634">
    <property type="term" value="C:nucleus"/>
    <property type="evidence" value="ECO:0007669"/>
    <property type="project" value="UniProtKB-SubCell"/>
</dbReference>
<feature type="compositionally biased region" description="Basic and acidic residues" evidence="4">
    <location>
        <begin position="292"/>
        <end position="301"/>
    </location>
</feature>
<evidence type="ECO:0008006" key="7">
    <source>
        <dbReference type="Google" id="ProtNLM"/>
    </source>
</evidence>
<dbReference type="Ensembl" id="ENSPSTT00000003138.1">
    <property type="protein sequence ID" value="ENSPSTP00000002990.1"/>
    <property type="gene ID" value="ENSPSTG00000001877.1"/>
</dbReference>
<feature type="compositionally biased region" description="Basic and acidic residues" evidence="4">
    <location>
        <begin position="1501"/>
        <end position="1510"/>
    </location>
</feature>
<dbReference type="InterPro" id="IPR019734">
    <property type="entry name" value="TPR_rpt"/>
</dbReference>
<dbReference type="InterPro" id="IPR011990">
    <property type="entry name" value="TPR-like_helical_dom_sf"/>
</dbReference>
<dbReference type="Proteomes" id="UP000694428">
    <property type="component" value="Unplaced"/>
</dbReference>
<evidence type="ECO:0000256" key="2">
    <source>
        <dbReference type="ARBA" id="ARBA00023242"/>
    </source>
</evidence>
<feature type="compositionally biased region" description="Basic and acidic residues" evidence="4">
    <location>
        <begin position="1572"/>
        <end position="1603"/>
    </location>
</feature>
<dbReference type="GO" id="GO:0031491">
    <property type="term" value="F:nucleosome binding"/>
    <property type="evidence" value="ECO:0007669"/>
    <property type="project" value="TreeGrafter"/>
</dbReference>
<dbReference type="Gene3D" id="1.25.40.10">
    <property type="entry name" value="Tetratricopeptide repeat domain"/>
    <property type="match status" value="2"/>
</dbReference>
<reference evidence="5" key="2">
    <citation type="submission" date="2025-09" db="UniProtKB">
        <authorList>
            <consortium name="Ensembl"/>
        </authorList>
    </citation>
    <scope>IDENTIFICATION</scope>
</reference>